<sequence>MVQRLNANFSEELRKSGHTYFIERTGYVITSEIDGHMPIPSPNPTKPVKLSRNESLRWVVKAIIRNRGRELQGNFNPLIIRELFWEQSGNKPTPWADHIEDVVDVCRRFLHELLQDLCPKDVQSRLSSAHIEDAVRARSTAAVKELEQLLVDLREHPIKFNHYYTETIEKCRMKRESQSLATCVENATIHTPLLSCQSTHSSARIDIDRLSREFGQSQNPDMDVYVVRLL</sequence>
<evidence type="ECO:0000313" key="2">
    <source>
        <dbReference type="Proteomes" id="UP000756921"/>
    </source>
</evidence>
<name>A0A9P6GEN9_9PLEO</name>
<accession>A0A9P6GEN9</accession>
<proteinExistence type="predicted"/>
<dbReference type="OrthoDB" id="415706at2759"/>
<gene>
    <name evidence="1" type="ORF">PMIN01_08036</name>
</gene>
<keyword evidence="2" id="KW-1185">Reference proteome</keyword>
<evidence type="ECO:0000313" key="1">
    <source>
        <dbReference type="EMBL" id="KAF9733693.1"/>
    </source>
</evidence>
<comment type="caution">
    <text evidence="1">The sequence shown here is derived from an EMBL/GenBank/DDBJ whole genome shotgun (WGS) entry which is preliminary data.</text>
</comment>
<reference evidence="1" key="1">
    <citation type="journal article" date="2020" name="Mol. Plant Microbe Interact.">
        <title>Genome Sequence of the Biocontrol Agent Coniothyrium minitans strain Conio (IMI 134523).</title>
        <authorList>
            <person name="Patel D."/>
            <person name="Shittu T.A."/>
            <person name="Baroncelli R."/>
            <person name="Muthumeenakshi S."/>
            <person name="Osborne T.H."/>
            <person name="Janganan T.K."/>
            <person name="Sreenivasaprasad S."/>
        </authorList>
    </citation>
    <scope>NUCLEOTIDE SEQUENCE</scope>
    <source>
        <strain evidence="1">Conio</strain>
    </source>
</reference>
<dbReference type="AlphaFoldDB" id="A0A9P6GEN9"/>
<dbReference type="EMBL" id="WJXW01000008">
    <property type="protein sequence ID" value="KAF9733693.1"/>
    <property type="molecule type" value="Genomic_DNA"/>
</dbReference>
<dbReference type="Proteomes" id="UP000756921">
    <property type="component" value="Unassembled WGS sequence"/>
</dbReference>
<protein>
    <submittedName>
        <fullName evidence="1">Dynamin family protein</fullName>
    </submittedName>
</protein>
<organism evidence="1 2">
    <name type="scientific">Paraphaeosphaeria minitans</name>
    <dbReference type="NCBI Taxonomy" id="565426"/>
    <lineage>
        <taxon>Eukaryota</taxon>
        <taxon>Fungi</taxon>
        <taxon>Dikarya</taxon>
        <taxon>Ascomycota</taxon>
        <taxon>Pezizomycotina</taxon>
        <taxon>Dothideomycetes</taxon>
        <taxon>Pleosporomycetidae</taxon>
        <taxon>Pleosporales</taxon>
        <taxon>Massarineae</taxon>
        <taxon>Didymosphaeriaceae</taxon>
        <taxon>Paraphaeosphaeria</taxon>
    </lineage>
</organism>